<dbReference type="InterPro" id="IPR036866">
    <property type="entry name" value="RibonucZ/Hydroxyglut_hydro"/>
</dbReference>
<dbReference type="PIRSF" id="PIRSF038896">
    <property type="entry name" value="NAPE-PLD"/>
    <property type="match status" value="1"/>
</dbReference>
<dbReference type="GO" id="GO:0070290">
    <property type="term" value="F:N-acylphosphatidylethanolamine-specific phospholipase D activity"/>
    <property type="evidence" value="ECO:0007669"/>
    <property type="project" value="InterPro"/>
</dbReference>
<evidence type="ECO:0000259" key="1">
    <source>
        <dbReference type="Pfam" id="PF12706"/>
    </source>
</evidence>
<dbReference type="InterPro" id="IPR001279">
    <property type="entry name" value="Metallo-B-lactamas"/>
</dbReference>
<sequence>MNQLNTQSVQEAEPLKPKQTTSLSYSLKTANCLAHVWGVPKVAMAVNPSAQRFSNEIPSGTERNYWTLFKWLLLRKSNTWDVEDIQDNPHLHANEYGLAQDRPHASLDDWQVWWVGHATVLIQIGPYNFLTDPVWCEHVSPRQGMGPKRVISAGIALEQLPHIHAVLLSHNHYDHMDLATLSWLHQKFAMPIYTGLGNAYYLDKSWHVIEMDWWQSALFHGLKIVYTPAQHGSGRGLLDQNAALWGGFSIVNEHGHCFFAGDTGYSPHFKQIQQRLGHARLAILPIGTYEPRELMRYMHMNPQDAFQAHIDLQAKRSLAVHYRTFQLTDEPRELPQQQLQQTLQRQSKLMNPFYCLKEGQKLSV</sequence>
<protein>
    <submittedName>
        <fullName evidence="2">MBL fold metallo-hydrolase</fullName>
    </submittedName>
</protein>
<dbReference type="Pfam" id="PF12706">
    <property type="entry name" value="Lactamase_B_2"/>
    <property type="match status" value="1"/>
</dbReference>
<dbReference type="PANTHER" id="PTHR15032:SF4">
    <property type="entry name" value="N-ACYL-PHOSPHATIDYLETHANOLAMINE-HYDROLYZING PHOSPHOLIPASE D"/>
    <property type="match status" value="1"/>
</dbReference>
<name>A0AAW8JB49_9GAMM</name>
<dbReference type="Proteomes" id="UP001243844">
    <property type="component" value="Unassembled WGS sequence"/>
</dbReference>
<evidence type="ECO:0000313" key="2">
    <source>
        <dbReference type="EMBL" id="MDQ8936893.1"/>
    </source>
</evidence>
<dbReference type="AlphaFoldDB" id="A0AAW8JB49"/>
<proteinExistence type="predicted"/>
<accession>A0AAW8JB49</accession>
<comment type="caution">
    <text evidence="2">The sequence shown here is derived from an EMBL/GenBank/DDBJ whole genome shotgun (WGS) entry which is preliminary data.</text>
</comment>
<feature type="domain" description="Metallo-beta-lactamase" evidence="1">
    <location>
        <begin position="128"/>
        <end position="322"/>
    </location>
</feature>
<dbReference type="RefSeq" id="WP_308981988.1">
    <property type="nucleotide sequence ID" value="NZ_JAVIDL010000038.1"/>
</dbReference>
<dbReference type="GO" id="GO:0005737">
    <property type="term" value="C:cytoplasm"/>
    <property type="evidence" value="ECO:0007669"/>
    <property type="project" value="TreeGrafter"/>
</dbReference>
<gene>
    <name evidence="2" type="ORF">RFH47_14305</name>
</gene>
<dbReference type="EMBL" id="JAVIDL010000038">
    <property type="protein sequence ID" value="MDQ8936893.1"/>
    <property type="molecule type" value="Genomic_DNA"/>
</dbReference>
<dbReference type="GO" id="GO:0008270">
    <property type="term" value="F:zinc ion binding"/>
    <property type="evidence" value="ECO:0007669"/>
    <property type="project" value="InterPro"/>
</dbReference>
<reference evidence="2" key="1">
    <citation type="submission" date="2023-08" db="EMBL/GenBank/DDBJ databases">
        <title>Emergence of clinically-relevant ST2 carbapenem-resistant Acinetobacter baumannii strains in hospital sewages in Zhejiang, East of China.</title>
        <authorList>
            <person name="Kaichao C."/>
            <person name="Zhang R."/>
        </authorList>
    </citation>
    <scope>NUCLEOTIDE SEQUENCE</scope>
    <source>
        <strain evidence="2">M-RB-37</strain>
    </source>
</reference>
<dbReference type="InterPro" id="IPR024884">
    <property type="entry name" value="NAPE-PLD"/>
</dbReference>
<dbReference type="SUPFAM" id="SSF56281">
    <property type="entry name" value="Metallo-hydrolase/oxidoreductase"/>
    <property type="match status" value="1"/>
</dbReference>
<dbReference type="Gene3D" id="3.60.15.10">
    <property type="entry name" value="Ribonuclease Z/Hydroxyacylglutathione hydrolase-like"/>
    <property type="match status" value="1"/>
</dbReference>
<evidence type="ECO:0000313" key="3">
    <source>
        <dbReference type="Proteomes" id="UP001243844"/>
    </source>
</evidence>
<organism evidence="2 3">
    <name type="scientific">Acinetobacter rudis</name>
    <dbReference type="NCBI Taxonomy" id="632955"/>
    <lineage>
        <taxon>Bacteria</taxon>
        <taxon>Pseudomonadati</taxon>
        <taxon>Pseudomonadota</taxon>
        <taxon>Gammaproteobacteria</taxon>
        <taxon>Moraxellales</taxon>
        <taxon>Moraxellaceae</taxon>
        <taxon>Acinetobacter</taxon>
    </lineage>
</organism>
<dbReference type="PANTHER" id="PTHR15032">
    <property type="entry name" value="N-ACYL-PHOSPHATIDYLETHANOLAMINE-HYDROLYZING PHOSPHOLIPASE D"/>
    <property type="match status" value="1"/>
</dbReference>